<dbReference type="AlphaFoldDB" id="A0A4R3KBL8"/>
<gene>
    <name evidence="1" type="ORF">EDD59_106115</name>
</gene>
<dbReference type="EMBL" id="SLZZ01000006">
    <property type="protein sequence ID" value="TCS80289.1"/>
    <property type="molecule type" value="Genomic_DNA"/>
</dbReference>
<comment type="caution">
    <text evidence="1">The sequence shown here is derived from an EMBL/GenBank/DDBJ whole genome shotgun (WGS) entry which is preliminary data.</text>
</comment>
<protein>
    <submittedName>
        <fullName evidence="1">Uncharacterized protein</fullName>
    </submittedName>
</protein>
<accession>A0A4R3KBL8</accession>
<dbReference type="RefSeq" id="WP_132379960.1">
    <property type="nucleotide sequence ID" value="NZ_SLZZ01000006.1"/>
</dbReference>
<dbReference type="Proteomes" id="UP000295726">
    <property type="component" value="Unassembled WGS sequence"/>
</dbReference>
<organism evidence="1 2">
    <name type="scientific">Muricomes intestini</name>
    <dbReference type="NCBI Taxonomy" id="1796634"/>
    <lineage>
        <taxon>Bacteria</taxon>
        <taxon>Bacillati</taxon>
        <taxon>Bacillota</taxon>
        <taxon>Clostridia</taxon>
        <taxon>Lachnospirales</taxon>
        <taxon>Lachnospiraceae</taxon>
        <taxon>Muricomes</taxon>
    </lineage>
</organism>
<name>A0A4R3KBL8_9FIRM</name>
<evidence type="ECO:0000313" key="1">
    <source>
        <dbReference type="EMBL" id="TCS80289.1"/>
    </source>
</evidence>
<sequence>MHAINENRRTLYDGTSITTYSREIESANVLEAEAGTTGYMGGDTGHGGRTFFRVTDLGGTDIRVNPIQDRYGNGGFEVTLGGDCELETMIMALKFIVQVLEEESKEVYD</sequence>
<keyword evidence="2" id="KW-1185">Reference proteome</keyword>
<dbReference type="OrthoDB" id="1954413at2"/>
<proteinExistence type="predicted"/>
<reference evidence="1 2" key="1">
    <citation type="submission" date="2019-03" db="EMBL/GenBank/DDBJ databases">
        <title>Genomic Encyclopedia of Type Strains, Phase IV (KMG-IV): sequencing the most valuable type-strain genomes for metagenomic binning, comparative biology and taxonomic classification.</title>
        <authorList>
            <person name="Goeker M."/>
        </authorList>
    </citation>
    <scope>NUCLEOTIDE SEQUENCE [LARGE SCALE GENOMIC DNA]</scope>
    <source>
        <strain evidence="1 2">DSM 29489</strain>
    </source>
</reference>
<evidence type="ECO:0000313" key="2">
    <source>
        <dbReference type="Proteomes" id="UP000295726"/>
    </source>
</evidence>